<dbReference type="SUPFAM" id="SSF56935">
    <property type="entry name" value="Porins"/>
    <property type="match status" value="1"/>
</dbReference>
<feature type="domain" description="TonB-dependent receptor plug" evidence="13">
    <location>
        <begin position="122"/>
        <end position="228"/>
    </location>
</feature>
<dbReference type="Gene3D" id="2.60.40.1120">
    <property type="entry name" value="Carboxypeptidase-like, regulatory domain"/>
    <property type="match status" value="1"/>
</dbReference>
<dbReference type="PROSITE" id="PS52016">
    <property type="entry name" value="TONB_DEPENDENT_REC_3"/>
    <property type="match status" value="1"/>
</dbReference>
<dbReference type="Gene3D" id="2.170.130.10">
    <property type="entry name" value="TonB-dependent receptor, plug domain"/>
    <property type="match status" value="1"/>
</dbReference>
<evidence type="ECO:0000256" key="1">
    <source>
        <dbReference type="ARBA" id="ARBA00004571"/>
    </source>
</evidence>
<dbReference type="Pfam" id="PF00593">
    <property type="entry name" value="TonB_dep_Rec_b-barrel"/>
    <property type="match status" value="1"/>
</dbReference>
<evidence type="ECO:0000259" key="13">
    <source>
        <dbReference type="Pfam" id="PF07715"/>
    </source>
</evidence>
<dbReference type="Pfam" id="PF13715">
    <property type="entry name" value="CarbopepD_reg_2"/>
    <property type="match status" value="1"/>
</dbReference>
<accession>A0A9X2T0P8</accession>
<dbReference type="GO" id="GO:0009279">
    <property type="term" value="C:cell outer membrane"/>
    <property type="evidence" value="ECO:0007669"/>
    <property type="project" value="UniProtKB-SubCell"/>
</dbReference>
<dbReference type="SUPFAM" id="SSF49464">
    <property type="entry name" value="Carboxypeptidase regulatory domain-like"/>
    <property type="match status" value="1"/>
</dbReference>
<keyword evidence="2 10" id="KW-0813">Transport</keyword>
<comment type="similarity">
    <text evidence="10 11">Belongs to the TonB-dependent receptor family.</text>
</comment>
<dbReference type="InterPro" id="IPR036942">
    <property type="entry name" value="Beta-barrel_TonB_sf"/>
</dbReference>
<evidence type="ECO:0000256" key="6">
    <source>
        <dbReference type="ARBA" id="ARBA00023077"/>
    </source>
</evidence>
<keyword evidence="3 10" id="KW-1134">Transmembrane beta strand</keyword>
<dbReference type="InterPro" id="IPR008969">
    <property type="entry name" value="CarboxyPept-like_regulatory"/>
</dbReference>
<keyword evidence="7 10" id="KW-0472">Membrane</keyword>
<evidence type="ECO:0000256" key="3">
    <source>
        <dbReference type="ARBA" id="ARBA00022452"/>
    </source>
</evidence>
<keyword evidence="15" id="KW-1185">Reference proteome</keyword>
<sequence>MNRINLNKIKNWILLFALLFSFHHVLAGKEIKGFVVDQKGRPVPFASVLFSDGKGTIANAEGAFSFEPHSQNQNIKISAVGFDPVIYSLNQNEATIRIELKEAVSELNEVVVTGNINMESVKNSVYQVRSIEKLTIQNRAANNLQEVLNTELGIRFSQDNALGTSNLEMMGMSGQNVKILIDGVPMVGRQGVSNEVNINQIDINTIEKIEIIEGPMSVVYGADALAGVINIITKNPKQVSGFSIQARVQEETVGESYSPLAGNGNHIRNISGSYTFKKPWKIGGGFTQNRFGGWKGKYTGRQFEWLPRDQDMGNFFVGTSFKGFDIDYALDILSETITSYGPENRLEVIDRNFITTRWMHRLNGKWDLSPTFKLSWQGAYTDYGRRTETWVTNVRTNQSNLSAAPDSQAAISYSGFTWRVLGLLLISPKLNLQPGIDINTERGSGERISENEGIQDYAAFLTGEWSPTDKIKFRPGLRKAYNSAYQAPPVIPSINSKFVLSQSWDLRLAYARGFRAPSIRELYFDFFDASHSIIGNPSLKAETSHSFNGSLNFQKEETGSIFEKVVLSGFYNEVSDRISFGVDPNDPRITTLFNIASFRTVGLMLNQKIAFGSFSGELGISRIGRYNQLSAEQAGIPEMLFTTEVNTTVSYLIPLIKTHVNVFYKWTGALPGFEMATDLNGNQIPNEIKLDGFHWIDLTFRKPIGNDLSVNFGARNIMDITDIQSTSGVSGGHGGGPQRPVGYGRSYFLGLTYRFSQ</sequence>
<dbReference type="InterPro" id="IPR000531">
    <property type="entry name" value="Beta-barrel_TonB"/>
</dbReference>
<evidence type="ECO:0000256" key="10">
    <source>
        <dbReference type="PROSITE-ProRule" id="PRU01360"/>
    </source>
</evidence>
<evidence type="ECO:0000256" key="5">
    <source>
        <dbReference type="ARBA" id="ARBA00022729"/>
    </source>
</evidence>
<dbReference type="Proteomes" id="UP001142175">
    <property type="component" value="Unassembled WGS sequence"/>
</dbReference>
<dbReference type="RefSeq" id="WP_258422957.1">
    <property type="nucleotide sequence ID" value="NZ_JANSUY010000004.1"/>
</dbReference>
<dbReference type="InterPro" id="IPR012910">
    <property type="entry name" value="Plug_dom"/>
</dbReference>
<reference evidence="14" key="1">
    <citation type="submission" date="2022-08" db="EMBL/GenBank/DDBJ databases">
        <authorList>
            <person name="Zhang D."/>
        </authorList>
    </citation>
    <scope>NUCLEOTIDE SEQUENCE</scope>
    <source>
        <strain evidence="14">XJ19-11</strain>
    </source>
</reference>
<dbReference type="Pfam" id="PF07715">
    <property type="entry name" value="Plug"/>
    <property type="match status" value="1"/>
</dbReference>
<keyword evidence="6 11" id="KW-0798">TonB box</keyword>
<keyword evidence="8 14" id="KW-0675">Receptor</keyword>
<dbReference type="PANTHER" id="PTHR30069">
    <property type="entry name" value="TONB-DEPENDENT OUTER MEMBRANE RECEPTOR"/>
    <property type="match status" value="1"/>
</dbReference>
<keyword evidence="4 10" id="KW-0812">Transmembrane</keyword>
<comment type="caution">
    <text evidence="14">The sequence shown here is derived from an EMBL/GenBank/DDBJ whole genome shotgun (WGS) entry which is preliminary data.</text>
</comment>
<name>A0A9X2T0P8_9BACT</name>
<dbReference type="InterPro" id="IPR037066">
    <property type="entry name" value="Plug_dom_sf"/>
</dbReference>
<gene>
    <name evidence="14" type="ORF">NU887_08610</name>
</gene>
<dbReference type="GO" id="GO:0044718">
    <property type="term" value="P:siderophore transmembrane transport"/>
    <property type="evidence" value="ECO:0007669"/>
    <property type="project" value="TreeGrafter"/>
</dbReference>
<dbReference type="CDD" id="cd01347">
    <property type="entry name" value="ligand_gated_channel"/>
    <property type="match status" value="1"/>
</dbReference>
<keyword evidence="5" id="KW-0732">Signal</keyword>
<dbReference type="PANTHER" id="PTHR30069:SF29">
    <property type="entry name" value="HEMOGLOBIN AND HEMOGLOBIN-HAPTOGLOBIN-BINDING PROTEIN 1-RELATED"/>
    <property type="match status" value="1"/>
</dbReference>
<keyword evidence="9 10" id="KW-0998">Cell outer membrane</keyword>
<dbReference type="InterPro" id="IPR039426">
    <property type="entry name" value="TonB-dep_rcpt-like"/>
</dbReference>
<evidence type="ECO:0000313" key="14">
    <source>
        <dbReference type="EMBL" id="MCR9015096.1"/>
    </source>
</evidence>
<dbReference type="GO" id="GO:0015344">
    <property type="term" value="F:siderophore uptake transmembrane transporter activity"/>
    <property type="evidence" value="ECO:0007669"/>
    <property type="project" value="TreeGrafter"/>
</dbReference>
<proteinExistence type="inferred from homology"/>
<evidence type="ECO:0000256" key="8">
    <source>
        <dbReference type="ARBA" id="ARBA00023170"/>
    </source>
</evidence>
<comment type="subcellular location">
    <subcellularLocation>
        <location evidence="1 10">Cell outer membrane</location>
        <topology evidence="1 10">Multi-pass membrane protein</topology>
    </subcellularLocation>
</comment>
<dbReference type="Gene3D" id="2.40.170.20">
    <property type="entry name" value="TonB-dependent receptor, beta-barrel domain"/>
    <property type="match status" value="1"/>
</dbReference>
<evidence type="ECO:0000313" key="15">
    <source>
        <dbReference type="Proteomes" id="UP001142175"/>
    </source>
</evidence>
<evidence type="ECO:0000256" key="7">
    <source>
        <dbReference type="ARBA" id="ARBA00023136"/>
    </source>
</evidence>
<protein>
    <submittedName>
        <fullName evidence="14">TonB-dependent receptor</fullName>
    </submittedName>
</protein>
<feature type="domain" description="TonB-dependent receptor-like beta-barrel" evidence="12">
    <location>
        <begin position="305"/>
        <end position="717"/>
    </location>
</feature>
<evidence type="ECO:0000259" key="12">
    <source>
        <dbReference type="Pfam" id="PF00593"/>
    </source>
</evidence>
<organism evidence="14 15">
    <name type="scientific">Aquiflexum gelatinilyticum</name>
    <dbReference type="NCBI Taxonomy" id="2961943"/>
    <lineage>
        <taxon>Bacteria</taxon>
        <taxon>Pseudomonadati</taxon>
        <taxon>Bacteroidota</taxon>
        <taxon>Cytophagia</taxon>
        <taxon>Cytophagales</taxon>
        <taxon>Cyclobacteriaceae</taxon>
        <taxon>Aquiflexum</taxon>
    </lineage>
</organism>
<evidence type="ECO:0000256" key="9">
    <source>
        <dbReference type="ARBA" id="ARBA00023237"/>
    </source>
</evidence>
<evidence type="ECO:0000256" key="4">
    <source>
        <dbReference type="ARBA" id="ARBA00022692"/>
    </source>
</evidence>
<dbReference type="AlphaFoldDB" id="A0A9X2T0P8"/>
<evidence type="ECO:0000256" key="2">
    <source>
        <dbReference type="ARBA" id="ARBA00022448"/>
    </source>
</evidence>
<dbReference type="EMBL" id="JANSUY010000004">
    <property type="protein sequence ID" value="MCR9015096.1"/>
    <property type="molecule type" value="Genomic_DNA"/>
</dbReference>
<evidence type="ECO:0000256" key="11">
    <source>
        <dbReference type="RuleBase" id="RU003357"/>
    </source>
</evidence>